<dbReference type="EMBL" id="SGBC01000001">
    <property type="protein sequence ID" value="RZD17090.1"/>
    <property type="molecule type" value="Genomic_DNA"/>
</dbReference>
<dbReference type="Pfam" id="PF01168">
    <property type="entry name" value="Ala_racemase_N"/>
    <property type="match status" value="1"/>
</dbReference>
<evidence type="ECO:0000313" key="7">
    <source>
        <dbReference type="Proteomes" id="UP000316562"/>
    </source>
</evidence>
<dbReference type="Proteomes" id="UP000316562">
    <property type="component" value="Unassembled WGS sequence"/>
</dbReference>
<dbReference type="PANTHER" id="PTHR10146">
    <property type="entry name" value="PROLINE SYNTHETASE CO-TRANSCRIBED BACTERIAL HOMOLOG PROTEIN"/>
    <property type="match status" value="1"/>
</dbReference>
<evidence type="ECO:0000256" key="1">
    <source>
        <dbReference type="ARBA" id="ARBA00022898"/>
    </source>
</evidence>
<name>A0A519BIJ5_ACIG2</name>
<evidence type="ECO:0000256" key="2">
    <source>
        <dbReference type="HAMAP-Rule" id="MF_02087"/>
    </source>
</evidence>
<evidence type="ECO:0000256" key="4">
    <source>
        <dbReference type="RuleBase" id="RU004514"/>
    </source>
</evidence>
<dbReference type="CDD" id="cd00635">
    <property type="entry name" value="PLPDE_III_YBL036c_like"/>
    <property type="match status" value="1"/>
</dbReference>
<feature type="domain" description="Alanine racemase N-terminal" evidence="5">
    <location>
        <begin position="33"/>
        <end position="249"/>
    </location>
</feature>
<dbReference type="PIRSF" id="PIRSF004848">
    <property type="entry name" value="YBL036c_PLPDEIII"/>
    <property type="match status" value="1"/>
</dbReference>
<dbReference type="HAMAP" id="MF_02087">
    <property type="entry name" value="PLP_homeostasis"/>
    <property type="match status" value="1"/>
</dbReference>
<dbReference type="SUPFAM" id="SSF51419">
    <property type="entry name" value="PLP-binding barrel"/>
    <property type="match status" value="1"/>
</dbReference>
<feature type="modified residue" description="N6-(pyridoxal phosphate)lysine" evidence="2 3">
    <location>
        <position position="34"/>
    </location>
</feature>
<comment type="cofactor">
    <cofactor evidence="3">
        <name>pyridoxal 5'-phosphate</name>
        <dbReference type="ChEBI" id="CHEBI:597326"/>
    </cofactor>
</comment>
<evidence type="ECO:0000313" key="6">
    <source>
        <dbReference type="EMBL" id="RZD17090.1"/>
    </source>
</evidence>
<comment type="function">
    <text evidence="2">Pyridoxal 5'-phosphate (PLP)-binding protein, which is involved in PLP homeostasis.</text>
</comment>
<dbReference type="InterPro" id="IPR029066">
    <property type="entry name" value="PLP-binding_barrel"/>
</dbReference>
<accession>A0A519BIJ5</accession>
<evidence type="ECO:0000259" key="5">
    <source>
        <dbReference type="Pfam" id="PF01168"/>
    </source>
</evidence>
<organism evidence="6 7">
    <name type="scientific">Acididesulfobacter guangdongensis</name>
    <dbReference type="NCBI Taxonomy" id="2597225"/>
    <lineage>
        <taxon>Bacteria</taxon>
        <taxon>Deltaproteobacteria</taxon>
        <taxon>Candidatus Acidulodesulfobacterales</taxon>
        <taxon>Candidatus Acididesulfobacter</taxon>
    </lineage>
</organism>
<comment type="caution">
    <text evidence="6">The sequence shown here is derived from an EMBL/GenBank/DDBJ whole genome shotgun (WGS) entry which is preliminary data.</text>
</comment>
<dbReference type="NCBIfam" id="TIGR00044">
    <property type="entry name" value="YggS family pyridoxal phosphate-dependent enzyme"/>
    <property type="match status" value="1"/>
</dbReference>
<reference evidence="6 7" key="1">
    <citation type="journal article" date="2019" name="ISME J.">
        <title>Insights into ecological role of a new deltaproteobacterial order Candidatus Acidulodesulfobacterales by metagenomics and metatranscriptomics.</title>
        <authorList>
            <person name="Tan S."/>
            <person name="Liu J."/>
            <person name="Fang Y."/>
            <person name="Hedlund B.P."/>
            <person name="Lian Z.H."/>
            <person name="Huang L.Y."/>
            <person name="Li J.T."/>
            <person name="Huang L.N."/>
            <person name="Li W.J."/>
            <person name="Jiang H.C."/>
            <person name="Dong H.L."/>
            <person name="Shu W.S."/>
        </authorList>
    </citation>
    <scope>NUCLEOTIDE SEQUENCE [LARGE SCALE GENOMIC DNA]</scope>
    <source>
        <strain evidence="6">AP2</strain>
    </source>
</reference>
<keyword evidence="1 2" id="KW-0663">Pyridoxal phosphate</keyword>
<protein>
    <recommendedName>
        <fullName evidence="2">Pyridoxal phosphate homeostasis protein</fullName>
        <shortName evidence="2">PLP homeostasis protein</shortName>
    </recommendedName>
</protein>
<proteinExistence type="inferred from homology"/>
<dbReference type="PANTHER" id="PTHR10146:SF14">
    <property type="entry name" value="PYRIDOXAL PHOSPHATE HOMEOSTASIS PROTEIN"/>
    <property type="match status" value="1"/>
</dbReference>
<dbReference type="InterPro" id="IPR001608">
    <property type="entry name" value="Ala_racemase_N"/>
</dbReference>
<gene>
    <name evidence="6" type="ORF">EVJ46_02325</name>
</gene>
<comment type="similarity">
    <text evidence="2 4">Belongs to the pyridoxal phosphate-binding protein YggS/PROSC family.</text>
</comment>
<dbReference type="Gene3D" id="3.20.20.10">
    <property type="entry name" value="Alanine racemase"/>
    <property type="match status" value="1"/>
</dbReference>
<sequence length="256" mass="29094">MISENIQKINNDIKRSVAKSGRNYQCITILAASKTRNADEIIKACESGITVFGENYVQEFLGKYDYFKNIAEINHTDCDSNNIPSACIVENLEWHLIGKLQKNKVKYIAKKVNMIHSVDSFELAKFIDKFSVSDNLSGNKVQILIEINIADESTKSGIKLDNAKELIYNLNSLNNMELKGFMTMPPYAENPEQNRIYFKALKDFLDFANQKNMYKNEMTELSMGTSSDFTVAIEEGATIVRLGTIIFGERYYADKL</sequence>
<dbReference type="InterPro" id="IPR011078">
    <property type="entry name" value="PyrdxlP_homeostasis"/>
</dbReference>
<evidence type="ECO:0000256" key="3">
    <source>
        <dbReference type="PIRSR" id="PIRSR004848-1"/>
    </source>
</evidence>
<dbReference type="AlphaFoldDB" id="A0A519BIJ5"/>
<dbReference type="GO" id="GO:0030170">
    <property type="term" value="F:pyridoxal phosphate binding"/>
    <property type="evidence" value="ECO:0007669"/>
    <property type="project" value="UniProtKB-UniRule"/>
</dbReference>